<dbReference type="PRINTS" id="PR00080">
    <property type="entry name" value="SDRFAMILY"/>
</dbReference>
<dbReference type="SUPFAM" id="SSF51735">
    <property type="entry name" value="NAD(P)-binding Rossmann-fold domains"/>
    <property type="match status" value="1"/>
</dbReference>
<dbReference type="PRINTS" id="PR00081">
    <property type="entry name" value="GDHRDH"/>
</dbReference>
<evidence type="ECO:0000256" key="1">
    <source>
        <dbReference type="ARBA" id="ARBA00006484"/>
    </source>
</evidence>
<evidence type="ECO:0000256" key="2">
    <source>
        <dbReference type="ARBA" id="ARBA00023002"/>
    </source>
</evidence>
<dbReference type="RefSeq" id="WP_344902382.1">
    <property type="nucleotide sequence ID" value="NZ_BAAAYO010000001.1"/>
</dbReference>
<evidence type="ECO:0000313" key="5">
    <source>
        <dbReference type="Proteomes" id="UP001589619"/>
    </source>
</evidence>
<dbReference type="InterPro" id="IPR002347">
    <property type="entry name" value="SDR_fam"/>
</dbReference>
<proteinExistence type="inferred from homology"/>
<dbReference type="SMART" id="SM00822">
    <property type="entry name" value="PKS_KR"/>
    <property type="match status" value="1"/>
</dbReference>
<comment type="caution">
    <text evidence="4">The sequence shown here is derived from an EMBL/GenBank/DDBJ whole genome shotgun (WGS) entry which is preliminary data.</text>
</comment>
<keyword evidence="5" id="KW-1185">Reference proteome</keyword>
<reference evidence="4 5" key="1">
    <citation type="submission" date="2024-09" db="EMBL/GenBank/DDBJ databases">
        <authorList>
            <person name="Sun Q."/>
            <person name="Mori K."/>
        </authorList>
    </citation>
    <scope>NUCLEOTIDE SEQUENCE [LARGE SCALE GENOMIC DNA]</scope>
    <source>
        <strain evidence="4 5">JCM 12520</strain>
    </source>
</reference>
<evidence type="ECO:0000259" key="3">
    <source>
        <dbReference type="SMART" id="SM00822"/>
    </source>
</evidence>
<feature type="domain" description="Ketoreductase" evidence="3">
    <location>
        <begin position="7"/>
        <end position="191"/>
    </location>
</feature>
<sequence length="253" mass="26841">MTRLAGKVALVTGGSLGIGRAIAHAFSREGAKVAICGRGKAALELTVEEIRQSGGEALAFEADVQHPEPVDAMVDAVLGAWGRLDVLVHNAGVNAPVPFLEMPLSQWDRHIHINLRGTFIVAQRVCKEMVARKQPGSIIFMSSVNGLAAEANLAHYNASKGGMNLLAMSIALELAPFGIRCNALCPGFIETRLTKPVIDNAPAIADYLRTIPMGRVGQPEEIADAALFLAGDESRYVTGHCLVVDGGQLIRLS</sequence>
<name>A0ABV5VXQ2_9BACL</name>
<dbReference type="EMBL" id="JBHMAG010000012">
    <property type="protein sequence ID" value="MFB9753094.1"/>
    <property type="molecule type" value="Genomic_DNA"/>
</dbReference>
<organism evidence="4 5">
    <name type="scientific">Paenibacillus hodogayensis</name>
    <dbReference type="NCBI Taxonomy" id="279208"/>
    <lineage>
        <taxon>Bacteria</taxon>
        <taxon>Bacillati</taxon>
        <taxon>Bacillota</taxon>
        <taxon>Bacilli</taxon>
        <taxon>Bacillales</taxon>
        <taxon>Paenibacillaceae</taxon>
        <taxon>Paenibacillus</taxon>
    </lineage>
</organism>
<dbReference type="Pfam" id="PF13561">
    <property type="entry name" value="adh_short_C2"/>
    <property type="match status" value="1"/>
</dbReference>
<accession>A0ABV5VXQ2</accession>
<comment type="similarity">
    <text evidence="1">Belongs to the short-chain dehydrogenases/reductases (SDR) family.</text>
</comment>
<dbReference type="PANTHER" id="PTHR42760:SF83">
    <property type="entry name" value="(3R)-3-HYDROXYACYL-COA DEHYDROGENASE"/>
    <property type="match status" value="1"/>
</dbReference>
<dbReference type="InterPro" id="IPR020904">
    <property type="entry name" value="Sc_DH/Rdtase_CS"/>
</dbReference>
<dbReference type="InterPro" id="IPR057326">
    <property type="entry name" value="KR_dom"/>
</dbReference>
<gene>
    <name evidence="4" type="ORF">ACFFNY_16130</name>
</gene>
<dbReference type="PROSITE" id="PS00061">
    <property type="entry name" value="ADH_SHORT"/>
    <property type="match status" value="1"/>
</dbReference>
<protein>
    <submittedName>
        <fullName evidence="4">SDR family NAD(P)-dependent oxidoreductase</fullName>
    </submittedName>
</protein>
<dbReference type="Gene3D" id="3.40.50.720">
    <property type="entry name" value="NAD(P)-binding Rossmann-like Domain"/>
    <property type="match status" value="1"/>
</dbReference>
<dbReference type="Proteomes" id="UP001589619">
    <property type="component" value="Unassembled WGS sequence"/>
</dbReference>
<evidence type="ECO:0000313" key="4">
    <source>
        <dbReference type="EMBL" id="MFB9753094.1"/>
    </source>
</evidence>
<dbReference type="InterPro" id="IPR036291">
    <property type="entry name" value="NAD(P)-bd_dom_sf"/>
</dbReference>
<dbReference type="NCBIfam" id="NF005559">
    <property type="entry name" value="PRK07231.1"/>
    <property type="match status" value="1"/>
</dbReference>
<dbReference type="PANTHER" id="PTHR42760">
    <property type="entry name" value="SHORT-CHAIN DEHYDROGENASES/REDUCTASES FAMILY MEMBER"/>
    <property type="match status" value="1"/>
</dbReference>
<keyword evidence="2" id="KW-0560">Oxidoreductase</keyword>